<accession>A0A9P1DAM8</accession>
<dbReference type="GO" id="GO:0016301">
    <property type="term" value="F:kinase activity"/>
    <property type="evidence" value="ECO:0007669"/>
    <property type="project" value="UniProtKB-KW"/>
</dbReference>
<keyword evidence="2" id="KW-0472">Membrane</keyword>
<dbReference type="EMBL" id="CAMXCT030003791">
    <property type="protein sequence ID" value="CAL4793589.1"/>
    <property type="molecule type" value="Genomic_DNA"/>
</dbReference>
<dbReference type="PANTHER" id="PTHR46967">
    <property type="entry name" value="INSULIN-LIKE GROWTH FACTOR BINDING PROTEIN,N-TERMINAL"/>
    <property type="match status" value="1"/>
</dbReference>
<evidence type="ECO:0000259" key="3">
    <source>
        <dbReference type="Pfam" id="PF07699"/>
    </source>
</evidence>
<name>A0A9P1DAM8_9DINO</name>
<dbReference type="Pfam" id="PF07699">
    <property type="entry name" value="Ephrin_rec_like"/>
    <property type="match status" value="1"/>
</dbReference>
<dbReference type="Gene3D" id="2.10.50.10">
    <property type="entry name" value="Tumor Necrosis Factor Receptor, subunit A, domain 2"/>
    <property type="match status" value="2"/>
</dbReference>
<keyword evidence="7" id="KW-1185">Reference proteome</keyword>
<evidence type="ECO:0000313" key="4">
    <source>
        <dbReference type="EMBL" id="CAI4006277.1"/>
    </source>
</evidence>
<organism evidence="4">
    <name type="scientific">Cladocopium goreaui</name>
    <dbReference type="NCBI Taxonomy" id="2562237"/>
    <lineage>
        <taxon>Eukaryota</taxon>
        <taxon>Sar</taxon>
        <taxon>Alveolata</taxon>
        <taxon>Dinophyceae</taxon>
        <taxon>Suessiales</taxon>
        <taxon>Symbiodiniaceae</taxon>
        <taxon>Cladocopium</taxon>
    </lineage>
</organism>
<dbReference type="SUPFAM" id="SSF53850">
    <property type="entry name" value="Periplasmic binding protein-like II"/>
    <property type="match status" value="1"/>
</dbReference>
<dbReference type="OrthoDB" id="439917at2759"/>
<evidence type="ECO:0000313" key="7">
    <source>
        <dbReference type="Proteomes" id="UP001152797"/>
    </source>
</evidence>
<dbReference type="InterPro" id="IPR011641">
    <property type="entry name" value="Tyr-kin_ephrin_A/B_rcpt-like"/>
</dbReference>
<feature type="transmembrane region" description="Helical" evidence="2">
    <location>
        <begin position="1492"/>
        <end position="1512"/>
    </location>
</feature>
<evidence type="ECO:0000313" key="5">
    <source>
        <dbReference type="EMBL" id="CAL1159652.1"/>
    </source>
</evidence>
<evidence type="ECO:0000256" key="2">
    <source>
        <dbReference type="SAM" id="Phobius"/>
    </source>
</evidence>
<keyword evidence="2" id="KW-0812">Transmembrane</keyword>
<dbReference type="SUPFAM" id="SSF57184">
    <property type="entry name" value="Growth factor receptor domain"/>
    <property type="match status" value="1"/>
</dbReference>
<dbReference type="PANTHER" id="PTHR46967:SF2">
    <property type="entry name" value="SUSHI, VON WILLEBRAND FACTOR TYPE A, EGF AND PENTRAXIN DOMAIN-CONTAINING PROTEIN 1-LIKE"/>
    <property type="match status" value="1"/>
</dbReference>
<dbReference type="EMBL" id="CAMXCT010003791">
    <property type="protein sequence ID" value="CAI4006277.1"/>
    <property type="molecule type" value="Genomic_DNA"/>
</dbReference>
<feature type="coiled-coil region" evidence="1">
    <location>
        <begin position="572"/>
        <end position="710"/>
    </location>
</feature>
<dbReference type="EMBL" id="CAMXCT020003791">
    <property type="protein sequence ID" value="CAL1159652.1"/>
    <property type="molecule type" value="Genomic_DNA"/>
</dbReference>
<keyword evidence="6" id="KW-0675">Receptor</keyword>
<reference evidence="5" key="2">
    <citation type="submission" date="2024-04" db="EMBL/GenBank/DDBJ databases">
        <authorList>
            <person name="Chen Y."/>
            <person name="Shah S."/>
            <person name="Dougan E. K."/>
            <person name="Thang M."/>
            <person name="Chan C."/>
        </authorList>
    </citation>
    <scope>NUCLEOTIDE SEQUENCE [LARGE SCALE GENOMIC DNA]</scope>
</reference>
<keyword evidence="6" id="KW-0808">Transferase</keyword>
<dbReference type="CDD" id="cd00185">
    <property type="entry name" value="TNFRSF"/>
    <property type="match status" value="2"/>
</dbReference>
<dbReference type="Proteomes" id="UP001152797">
    <property type="component" value="Unassembled WGS sequence"/>
</dbReference>
<comment type="caution">
    <text evidence="4">The sequence shown here is derived from an EMBL/GenBank/DDBJ whole genome shotgun (WGS) entry which is preliminary data.</text>
</comment>
<gene>
    <name evidence="4" type="ORF">C1SCF055_LOCUS31929</name>
</gene>
<keyword evidence="2" id="KW-1133">Transmembrane helix</keyword>
<evidence type="ECO:0000313" key="6">
    <source>
        <dbReference type="EMBL" id="CAL4793589.1"/>
    </source>
</evidence>
<dbReference type="SMART" id="SM01411">
    <property type="entry name" value="Ephrin_rec_like"/>
    <property type="match status" value="2"/>
</dbReference>
<feature type="transmembrane region" description="Helical" evidence="2">
    <location>
        <begin position="1544"/>
        <end position="1564"/>
    </location>
</feature>
<sequence>MVTSFPRCRRARTPLAKRLRQFLKEWPLQLQSCPRGPERSITVGKLQDFLQPPVTKNLRGLVVLTFFDTFIKERSMYYVCGNIIKPLTEPFQLSWAEMVGPDPMEWFVSHYWGMAARHLGEAIRKHAQSASSTDWRDTAYWICTFSNSQWDVKAELGNGQWQESSFYKALQSPRCKGTAMIIDEQVWPLQRIWCLFEVYHTIRLTATGHFQGLRLCTSTGVLQEGQAGTDVAVAVARTAANLDTRGAKATSEGDRQMIHALIEAMPGGFAAMNSFVRETICLALEASNIHYEKTFKTLVAELTASIAKDEDERAPLPTLLTSVREQGGKAFSRPAGKLQCPLRLVQLRGKSEFSITITSSHMQRLLVPKDDALIQMIQQHPDARGVIQKIELTGRTGLRLRACRVILGSTSEKTNIDKAIKAAEATNELHKQQMFTTVRSFSSLKNEVIPRARSLSKKIAKERAERSSIQDYFMSMCSDSKEDVRRCEKYKREIRGLMSALELKGADMPPAGAIEKASKEAEELFKLLMSKCLPQALSRQLHDNTTKLDDAKKLLDEKVKESHQIREGQHEVKAGMEALRQREEQLKRKEEEAKAELCKLQAQLKEIEKRLRDYTFRKYGCWVEAWRRDVELAETEKAEKLNQIGQCEKKNQEIQKDIQDLIATKDGETAITAADSEKIQGRLKVAEQKVEEAMKEVKTCEENLKTTNSEILQECKKLGASDLEEAKMLQFMAQVLEVDMELGRGLDQSTPGESAIQQAQEKVNRLLEETTEATKDKEIQEGLDSFLENFPNDNDALRPEDGAMAAYLNLCPLIDRGEMVYVLSNSFSGRQGTCLPNGVIPELRKNLTNAQGESFPVGVILQPYASARLAHEVLAVLITEVLGYNLRSDPNVPPSSVDMLYAMVGCKTWFNKDDRGCEVRKIELHLAVESWHLSYPNSVESVRQTYQAEMPLSADMGYMGDTGQYISANAVEAEAAQSTRGLALEYHKSYDPKWHKALDFFDNISVANTSYFFKCEESQLSSNETMFAYLKWTGDDGGVVVVNNHFKAFCPDEHFWRAPVCRHDPTQCILYVTGGDGWNLDVMQRTAAYSIPLGVGVANSWDNYLLVPKTYKTMFFSWTPDDSLLDLNPVNVIYPPYNAYAHSQGDLSTASSRTPLAKMTSYDLGYLAPDLFKLLEKSAFDIDLIYSLMRTKQETGATPEEVACNWLKKNEARWSQWIPDPTLCIRGFGLYDATTETFSSSRQAATTCKACLPGTYSKLFTDDHDSSTYVCEECPAGRQQPAAGEVSCDLCPAGTSKALTSTEDCAPCRAGYYQNDWGAETCKKCPEGTTTVLLRATQVSDCVCMEGTIDISTSGTTHCVPCTEGLTCPDGSSVEKLKSGSTEDEKTPEIVSGYFSWAEDPTEVFKCPGTHCPGRRPGTCEGGRLGPTCDECGAGMYWADDECRICEVSMVAAWIAGPILVLLAMVVAYYVTDDKYTARASLGECASIGTDMMVAFVQQLGILSAVSVPWPATLKNLFEFSSVFVLNLQSLGFSCASSHGVQQYVLSALFFIAVVTTLPCLGYLTQFCSCMRHRGLNWDFYKTVCVTGKFLQSGFTTMCNIGLVPFMCFLHPNGRRSILKYPHTFCGSETMG</sequence>
<proteinExistence type="predicted"/>
<evidence type="ECO:0000256" key="1">
    <source>
        <dbReference type="SAM" id="Coils"/>
    </source>
</evidence>
<keyword evidence="1" id="KW-0175">Coiled coil</keyword>
<feature type="domain" description="Tyrosine-protein kinase ephrin type A/B receptor-like" evidence="3">
    <location>
        <begin position="1300"/>
        <end position="1342"/>
    </location>
</feature>
<reference evidence="4" key="1">
    <citation type="submission" date="2022-10" db="EMBL/GenBank/DDBJ databases">
        <authorList>
            <person name="Chen Y."/>
            <person name="Dougan E. K."/>
            <person name="Chan C."/>
            <person name="Rhodes N."/>
            <person name="Thang M."/>
        </authorList>
    </citation>
    <scope>NUCLEOTIDE SEQUENCE</scope>
</reference>
<keyword evidence="6" id="KW-0418">Kinase</keyword>
<dbReference type="InterPro" id="IPR009030">
    <property type="entry name" value="Growth_fac_rcpt_cys_sf"/>
</dbReference>
<protein>
    <submittedName>
        <fullName evidence="6">Tyrosine-protein kinase ephrin type A/B receptor-like domain-containing protein</fullName>
    </submittedName>
</protein>
<feature type="transmembrane region" description="Helical" evidence="2">
    <location>
        <begin position="1451"/>
        <end position="1471"/>
    </location>
</feature>